<evidence type="ECO:0000313" key="3">
    <source>
        <dbReference type="Proteomes" id="UP001146120"/>
    </source>
</evidence>
<reference evidence="2" key="2">
    <citation type="journal article" date="2023" name="Microbiol Resour">
        <title>Decontamination and Annotation of the Draft Genome Sequence of the Oomycete Lagenidium giganteum ARSEF 373.</title>
        <authorList>
            <person name="Morgan W.R."/>
            <person name="Tartar A."/>
        </authorList>
    </citation>
    <scope>NUCLEOTIDE SEQUENCE</scope>
    <source>
        <strain evidence="2">ARSEF 373</strain>
    </source>
</reference>
<comment type="caution">
    <text evidence="2">The sequence shown here is derived from an EMBL/GenBank/DDBJ whole genome shotgun (WGS) entry which is preliminary data.</text>
</comment>
<organism evidence="2 3">
    <name type="scientific">Lagenidium giganteum</name>
    <dbReference type="NCBI Taxonomy" id="4803"/>
    <lineage>
        <taxon>Eukaryota</taxon>
        <taxon>Sar</taxon>
        <taxon>Stramenopiles</taxon>
        <taxon>Oomycota</taxon>
        <taxon>Peronosporomycetes</taxon>
        <taxon>Pythiales</taxon>
        <taxon>Pythiaceae</taxon>
    </lineage>
</organism>
<dbReference type="EMBL" id="DAKRPA010000155">
    <property type="protein sequence ID" value="DAZ96824.1"/>
    <property type="molecule type" value="Genomic_DNA"/>
</dbReference>
<feature type="region of interest" description="Disordered" evidence="1">
    <location>
        <begin position="272"/>
        <end position="294"/>
    </location>
</feature>
<sequence length="294" mass="32901">MSGSDVRGSSIVGEVNAAIERVVQHFEENDVALRLDVLRSLAEQAKLGFETERLRERLRHHPVTKELVACVTTQSTVFERLVKGLYVDDYSCNVDRERNVTMLTTVRYQLAASDAHSKKRRKKTGGASISNEPLIVNYAFSRNYDKDEEQTVVQFRVTAALGAHGEPKELVLFEMASDKEYPRSFYEENCLGGNESDGEEDSDEDAPSPKAAKSQKPSKGRDDEEEDSDKDEVEGDEEDGGDEGSVKDFGEQVTAFNFDDSVLEQIVIWMQVDDEDVDPADVLGAKRRSKGHRN</sequence>
<protein>
    <submittedName>
        <fullName evidence="2">Uncharacterized protein</fullName>
    </submittedName>
</protein>
<feature type="compositionally biased region" description="Basic residues" evidence="1">
    <location>
        <begin position="285"/>
        <end position="294"/>
    </location>
</feature>
<evidence type="ECO:0000313" key="2">
    <source>
        <dbReference type="EMBL" id="DAZ96824.1"/>
    </source>
</evidence>
<dbReference type="AlphaFoldDB" id="A0AAV2YW60"/>
<name>A0AAV2YW60_9STRA</name>
<feature type="compositionally biased region" description="Acidic residues" evidence="1">
    <location>
        <begin position="196"/>
        <end position="206"/>
    </location>
</feature>
<dbReference type="Proteomes" id="UP001146120">
    <property type="component" value="Unassembled WGS sequence"/>
</dbReference>
<feature type="compositionally biased region" description="Acidic residues" evidence="1">
    <location>
        <begin position="223"/>
        <end position="242"/>
    </location>
</feature>
<proteinExistence type="predicted"/>
<evidence type="ECO:0000256" key="1">
    <source>
        <dbReference type="SAM" id="MobiDB-lite"/>
    </source>
</evidence>
<feature type="region of interest" description="Disordered" evidence="1">
    <location>
        <begin position="187"/>
        <end position="252"/>
    </location>
</feature>
<keyword evidence="3" id="KW-1185">Reference proteome</keyword>
<reference evidence="2" key="1">
    <citation type="submission" date="2022-11" db="EMBL/GenBank/DDBJ databases">
        <authorList>
            <person name="Morgan W.R."/>
            <person name="Tartar A."/>
        </authorList>
    </citation>
    <scope>NUCLEOTIDE SEQUENCE</scope>
    <source>
        <strain evidence="2">ARSEF 373</strain>
    </source>
</reference>
<feature type="compositionally biased region" description="Low complexity" evidence="1">
    <location>
        <begin position="208"/>
        <end position="217"/>
    </location>
</feature>
<gene>
    <name evidence="2" type="ORF">N0F65_007085</name>
</gene>
<accession>A0AAV2YW60</accession>